<organism evidence="2">
    <name type="scientific">uncultured Chloroflexia bacterium</name>
    <dbReference type="NCBI Taxonomy" id="1672391"/>
    <lineage>
        <taxon>Bacteria</taxon>
        <taxon>Bacillati</taxon>
        <taxon>Chloroflexota</taxon>
        <taxon>Chloroflexia</taxon>
        <taxon>environmental samples</taxon>
    </lineage>
</organism>
<proteinExistence type="predicted"/>
<feature type="region of interest" description="Disordered" evidence="1">
    <location>
        <begin position="35"/>
        <end position="60"/>
    </location>
</feature>
<feature type="compositionally biased region" description="Basic and acidic residues" evidence="1">
    <location>
        <begin position="36"/>
        <end position="60"/>
    </location>
</feature>
<protein>
    <submittedName>
        <fullName evidence="2">Uncharacterized protein</fullName>
    </submittedName>
</protein>
<evidence type="ECO:0000256" key="1">
    <source>
        <dbReference type="SAM" id="MobiDB-lite"/>
    </source>
</evidence>
<gene>
    <name evidence="2" type="ORF">AVDCRST_MAG93-1698</name>
</gene>
<name>A0A6J4IEJ0_9CHLR</name>
<evidence type="ECO:0000313" key="2">
    <source>
        <dbReference type="EMBL" id="CAA9249880.1"/>
    </source>
</evidence>
<sequence length="60" mass="7139">MSWKIPYYAESTAAVIRHNWLLKVMGPNYTAEEVGDVDRDDVPSWMKRRDQEDNPKGWRE</sequence>
<dbReference type="AlphaFoldDB" id="A0A6J4IEJ0"/>
<reference evidence="2" key="1">
    <citation type="submission" date="2020-02" db="EMBL/GenBank/DDBJ databases">
        <authorList>
            <person name="Meier V. D."/>
        </authorList>
    </citation>
    <scope>NUCLEOTIDE SEQUENCE</scope>
    <source>
        <strain evidence="2">AVDCRST_MAG93</strain>
    </source>
</reference>
<accession>A0A6J4IEJ0</accession>
<dbReference type="EMBL" id="CADCTR010000576">
    <property type="protein sequence ID" value="CAA9249880.1"/>
    <property type="molecule type" value="Genomic_DNA"/>
</dbReference>